<dbReference type="InterPro" id="IPR016187">
    <property type="entry name" value="CTDL_fold"/>
</dbReference>
<feature type="chain" id="PRO_5034265292" evidence="1">
    <location>
        <begin position="18"/>
        <end position="210"/>
    </location>
</feature>
<organism evidence="2 3">
    <name type="scientific">Accipiter nisus</name>
    <name type="common">Eurasian sparrowhawk</name>
    <dbReference type="NCBI Taxonomy" id="211598"/>
    <lineage>
        <taxon>Eukaryota</taxon>
        <taxon>Metazoa</taxon>
        <taxon>Chordata</taxon>
        <taxon>Craniata</taxon>
        <taxon>Vertebrata</taxon>
        <taxon>Euteleostomi</taxon>
        <taxon>Archelosauria</taxon>
        <taxon>Archosauria</taxon>
        <taxon>Dinosauria</taxon>
        <taxon>Saurischia</taxon>
        <taxon>Theropoda</taxon>
        <taxon>Coelurosauria</taxon>
        <taxon>Aves</taxon>
        <taxon>Neognathae</taxon>
        <taxon>Neoaves</taxon>
        <taxon>Telluraves</taxon>
        <taxon>Accipitrimorphae</taxon>
        <taxon>Accipitriformes</taxon>
        <taxon>Accipitridae</taxon>
        <taxon>Accipitrinae</taxon>
        <taxon>Accipiter</taxon>
    </lineage>
</organism>
<proteinExistence type="predicted"/>
<dbReference type="SUPFAM" id="SSF56436">
    <property type="entry name" value="C-type lectin-like"/>
    <property type="match status" value="1"/>
</dbReference>
<keyword evidence="1" id="KW-0732">Signal</keyword>
<reference evidence="2" key="1">
    <citation type="submission" date="2025-08" db="UniProtKB">
        <authorList>
            <consortium name="Ensembl"/>
        </authorList>
    </citation>
    <scope>IDENTIFICATION</scope>
</reference>
<keyword evidence="3" id="KW-1185">Reference proteome</keyword>
<accession>A0A8B9MHH0</accession>
<reference evidence="2" key="2">
    <citation type="submission" date="2025-09" db="UniProtKB">
        <authorList>
            <consortium name="Ensembl"/>
        </authorList>
    </citation>
    <scope>IDENTIFICATION</scope>
</reference>
<evidence type="ECO:0000313" key="3">
    <source>
        <dbReference type="Proteomes" id="UP000694541"/>
    </source>
</evidence>
<evidence type="ECO:0000313" key="2">
    <source>
        <dbReference type="Ensembl" id="ENSANIP00000008304.1"/>
    </source>
</evidence>
<name>A0A8B9MHH0_9AVES</name>
<dbReference type="AlphaFoldDB" id="A0A8B9MHH0"/>
<dbReference type="Proteomes" id="UP000694541">
    <property type="component" value="Unplaced"/>
</dbReference>
<protein>
    <submittedName>
        <fullName evidence="2">Uncharacterized protein</fullName>
    </submittedName>
</protein>
<evidence type="ECO:0000256" key="1">
    <source>
        <dbReference type="SAM" id="SignalP"/>
    </source>
</evidence>
<dbReference type="Ensembl" id="ENSANIT00000008594.1">
    <property type="protein sequence ID" value="ENSANIP00000008304.1"/>
    <property type="gene ID" value="ENSANIG00000005629.1"/>
</dbReference>
<feature type="signal peptide" evidence="1">
    <location>
        <begin position="1"/>
        <end position="17"/>
    </location>
</feature>
<sequence>MQPCLLLVLALLGTTSASHPGECLPRCPPRGDTVGTPWGPLHGRSVPPTCWAPAPTATSLSPIARTSTMRRWAEDGRGGLGSRGTTCHRGVPVTGVCPSPQHICARCYRGQLASVHSYSTNSLLRRQARLSTNSGQVWIGAITWPVVRHSPHPPPHPVSLSPVPTLGAPALSPCPQCPTLSAPALSRCPQCPTCMPQFCPPVAGAQLWVP</sequence>